<dbReference type="RefSeq" id="WP_013615872.1">
    <property type="nucleotide sequence ID" value="NC_015162.1"/>
</dbReference>
<reference evidence="2 3" key="2">
    <citation type="journal article" date="2012" name="Stand. Genomic Sci.">
        <title>Complete genome sequence of the orange-red pigmented, radioresistant Deinococcus proteolyticus type strain (MRP(T)).</title>
        <authorList>
            <person name="Copeland A."/>
            <person name="Zeytun A."/>
            <person name="Yassawong M."/>
            <person name="Nolan M."/>
            <person name="Lucas S."/>
            <person name="Hammon N."/>
            <person name="Deshpande S."/>
            <person name="Cheng J.F."/>
            <person name="Han C."/>
            <person name="Tapia R."/>
            <person name="Goodwin L.A."/>
            <person name="Pitluck S."/>
            <person name="Mavromatis K."/>
            <person name="Liolios K."/>
            <person name="Pagani I."/>
            <person name="Ivanova N."/>
            <person name="Mikhailova N."/>
            <person name="Pati A."/>
            <person name="Chen A."/>
            <person name="Palaniappan K."/>
            <person name="Land M."/>
            <person name="Hauser L."/>
            <person name="Jeffries C.D."/>
            <person name="Brambilla E.M."/>
            <person name="Rohde M."/>
            <person name="Sikorski J."/>
            <person name="Pukall R."/>
            <person name="Goker M."/>
            <person name="Detter J.C."/>
            <person name="Woyke T."/>
            <person name="Bristow J."/>
            <person name="Eisen J.A."/>
            <person name="Markowitz V."/>
            <person name="Hugenholtz P."/>
            <person name="Kyrpides N.C."/>
            <person name="Klenk H.P."/>
            <person name="Lapidus A."/>
        </authorList>
    </citation>
    <scope>NUCLEOTIDE SEQUENCE [LARGE SCALE GENOMIC DNA]</scope>
    <source>
        <strain evidence="3">ATCC 35074 / DSM 20540 / JCM 6276 / NBRC 101906 / NCIMB 13154 / VKM Ac-1939 / CCM 2703 / MRP</strain>
        <plasmid evidence="3">Plasmid pDEIPR02</plasmid>
    </source>
</reference>
<feature type="transmembrane region" description="Helical" evidence="1">
    <location>
        <begin position="176"/>
        <end position="197"/>
    </location>
</feature>
<reference evidence="3" key="1">
    <citation type="submission" date="2011-02" db="EMBL/GenBank/DDBJ databases">
        <title>The complete sequence of plasmid2 of Deinococcus proteolyticus DSM 20540.</title>
        <authorList>
            <consortium name="US DOE Joint Genome Institute (JGI-PGF)"/>
            <person name="Lucas S."/>
            <person name="Copeland A."/>
            <person name="Lapidus A."/>
            <person name="Bruce D."/>
            <person name="Goodwin L."/>
            <person name="Pitluck S."/>
            <person name="Kyrpides N."/>
            <person name="Mavromatis K."/>
            <person name="Pagani I."/>
            <person name="Ivanova N."/>
            <person name="Ovchinnikova G."/>
            <person name="Zeytun A."/>
            <person name="Detter J.C."/>
            <person name="Han C."/>
            <person name="Land M."/>
            <person name="Hauser L."/>
            <person name="Markowitz V."/>
            <person name="Cheng J.-F."/>
            <person name="Hugenholtz P."/>
            <person name="Woyke T."/>
            <person name="Wu D."/>
            <person name="Pukall R."/>
            <person name="Steenblock K."/>
            <person name="Brambilla E."/>
            <person name="Klenk H.-P."/>
            <person name="Eisen J.A."/>
        </authorList>
    </citation>
    <scope>NUCLEOTIDE SEQUENCE [LARGE SCALE GENOMIC DNA]</scope>
    <source>
        <strain evidence="3">ATCC 35074 / DSM 20540 / JCM 6276 / NBRC 101906 / NCIMB 13154 / VKM Ac-1939 / CCM 2703 / MRP</strain>
        <plasmid evidence="3">Plasmid pDEIPR02</plasmid>
    </source>
</reference>
<gene>
    <name evidence="2" type="ordered locus">Deipr_2394</name>
</gene>
<proteinExistence type="predicted"/>
<evidence type="ECO:0000313" key="3">
    <source>
        <dbReference type="Proteomes" id="UP000007718"/>
    </source>
</evidence>
<sequence>MRLIPPPLYPELKRQWPRLLTEDMHAPERLRPELAPLQAWFQSGDDLAFFREQETRGSWHRVYKVGLIREGILYRWNSALGRVQPHPDQDWELRLPLDGLQKSHFAVISAVSEGLFGGREYQLALDSSEAADLRRLFDTRKARWLRVGRWARPSLMVGGFLALLAVGVGYQAWVLMSVPGLVFGIGSALAAFALMHWHSREALRLIRAYEQGNAKHGLYASPTDSDWKDALNALIIERWHPPRLGLEAAPDPPPEAALPSAEQVQRETLEGMLSELEQLSPQTPTEAALLAKHHSALEQAVAARTPPTPPQTRALKDTIAYQQAYLREIGEHL</sequence>
<accession>F0RQF9</accession>
<dbReference type="AlphaFoldDB" id="F0RQF9"/>
<dbReference type="KEGG" id="dpt:Deipr_2394"/>
<geneLocation type="plasmid" evidence="2 3">
    <name>pDEIPR02</name>
</geneLocation>
<keyword evidence="1" id="KW-1133">Transmembrane helix</keyword>
<evidence type="ECO:0000313" key="2">
    <source>
        <dbReference type="EMBL" id="ADY27518.1"/>
    </source>
</evidence>
<organism evidence="2 3">
    <name type="scientific">Deinococcus proteolyticus (strain ATCC 35074 / DSM 20540 / JCM 6276 / NBRC 101906 / NCIMB 13154 / VKM Ac-1939 / CCM 2703 / MRP)</name>
    <dbReference type="NCBI Taxonomy" id="693977"/>
    <lineage>
        <taxon>Bacteria</taxon>
        <taxon>Thermotogati</taxon>
        <taxon>Deinococcota</taxon>
        <taxon>Deinococci</taxon>
        <taxon>Deinococcales</taxon>
        <taxon>Deinococcaceae</taxon>
        <taxon>Deinococcus</taxon>
    </lineage>
</organism>
<protein>
    <submittedName>
        <fullName evidence="2">Uncharacterized protein</fullName>
    </submittedName>
</protein>
<keyword evidence="1" id="KW-0812">Transmembrane</keyword>
<keyword evidence="3" id="KW-1185">Reference proteome</keyword>
<evidence type="ECO:0000256" key="1">
    <source>
        <dbReference type="SAM" id="Phobius"/>
    </source>
</evidence>
<dbReference type="EMBL" id="CP002538">
    <property type="protein sequence ID" value="ADY27518.1"/>
    <property type="molecule type" value="Genomic_DNA"/>
</dbReference>
<feature type="transmembrane region" description="Helical" evidence="1">
    <location>
        <begin position="150"/>
        <end position="170"/>
    </location>
</feature>
<dbReference type="HOGENOM" id="CLU_836066_0_0_0"/>
<name>F0RQF9_DEIPM</name>
<keyword evidence="2" id="KW-0614">Plasmid</keyword>
<dbReference type="Proteomes" id="UP000007718">
    <property type="component" value="Plasmid pDEIPR02"/>
</dbReference>
<keyword evidence="1" id="KW-0472">Membrane</keyword>